<name>A0ABR6PTH2_9SPHI</name>
<organism evidence="8 9">
    <name type="scientific">Mucilaginibacter lappiensis</name>
    <dbReference type="NCBI Taxonomy" id="354630"/>
    <lineage>
        <taxon>Bacteria</taxon>
        <taxon>Pseudomonadati</taxon>
        <taxon>Bacteroidota</taxon>
        <taxon>Sphingobacteriia</taxon>
        <taxon>Sphingobacteriales</taxon>
        <taxon>Sphingobacteriaceae</taxon>
        <taxon>Mucilaginibacter</taxon>
    </lineage>
</organism>
<keyword evidence="5 6" id="KW-0472">Membrane</keyword>
<evidence type="ECO:0000256" key="4">
    <source>
        <dbReference type="ARBA" id="ARBA00022989"/>
    </source>
</evidence>
<accession>A0ABR6PTH2</accession>
<dbReference type="PANTHER" id="PTHR32309:SF31">
    <property type="entry name" value="CAPSULAR EXOPOLYSACCHARIDE FAMILY"/>
    <property type="match status" value="1"/>
</dbReference>
<evidence type="ECO:0000256" key="6">
    <source>
        <dbReference type="SAM" id="Phobius"/>
    </source>
</evidence>
<evidence type="ECO:0000313" key="8">
    <source>
        <dbReference type="EMBL" id="MBB6112439.1"/>
    </source>
</evidence>
<protein>
    <recommendedName>
        <fullName evidence="7">Polysaccharide chain length determinant N-terminal domain-containing protein</fullName>
    </recommendedName>
</protein>
<reference evidence="8 9" key="1">
    <citation type="submission" date="2020-08" db="EMBL/GenBank/DDBJ databases">
        <title>Genomic Encyclopedia of Type Strains, Phase IV (KMG-V): Genome sequencing to study the core and pangenomes of soil and plant-associated prokaryotes.</title>
        <authorList>
            <person name="Whitman W."/>
        </authorList>
    </citation>
    <scope>NUCLEOTIDE SEQUENCE [LARGE SCALE GENOMIC DNA]</scope>
    <source>
        <strain evidence="8 9">ANJLi2</strain>
    </source>
</reference>
<dbReference type="InterPro" id="IPR003856">
    <property type="entry name" value="LPS_length_determ_N"/>
</dbReference>
<dbReference type="Pfam" id="PF02706">
    <property type="entry name" value="Wzz"/>
    <property type="match status" value="1"/>
</dbReference>
<keyword evidence="3 6" id="KW-0812">Transmembrane</keyword>
<dbReference type="InterPro" id="IPR050445">
    <property type="entry name" value="Bact_polysacc_biosynth/exp"/>
</dbReference>
<evidence type="ECO:0000256" key="3">
    <source>
        <dbReference type="ARBA" id="ARBA00022692"/>
    </source>
</evidence>
<dbReference type="Proteomes" id="UP000541583">
    <property type="component" value="Unassembled WGS sequence"/>
</dbReference>
<dbReference type="PANTHER" id="PTHR32309">
    <property type="entry name" value="TYROSINE-PROTEIN KINASE"/>
    <property type="match status" value="1"/>
</dbReference>
<evidence type="ECO:0000256" key="2">
    <source>
        <dbReference type="ARBA" id="ARBA00022475"/>
    </source>
</evidence>
<dbReference type="EMBL" id="JACHCB010000018">
    <property type="protein sequence ID" value="MBB6112439.1"/>
    <property type="molecule type" value="Genomic_DNA"/>
</dbReference>
<evidence type="ECO:0000256" key="5">
    <source>
        <dbReference type="ARBA" id="ARBA00023136"/>
    </source>
</evidence>
<comment type="caution">
    <text evidence="8">The sequence shown here is derived from an EMBL/GenBank/DDBJ whole genome shotgun (WGS) entry which is preliminary data.</text>
</comment>
<dbReference type="RefSeq" id="WP_076377651.1">
    <property type="nucleotide sequence ID" value="NZ_FTMG01000018.1"/>
</dbReference>
<keyword evidence="4 6" id="KW-1133">Transmembrane helix</keyword>
<comment type="subcellular location">
    <subcellularLocation>
        <location evidence="1">Cell membrane</location>
        <topology evidence="1">Multi-pass membrane protein</topology>
    </subcellularLocation>
</comment>
<sequence length="355" mass="39240">MSKGKADEISVKDFIDKIVSISRYLKTKWLVILAGGILGGALGFGYAIINKPSYTASSTFVLDESNKGAGLNQYAGLASIAGIDLGGNSGGGIFQSDNILELYKSRLMIEKALLSVASFNGKRQQLIERYIDFNHLREKWIEDDHVGNISFNGNPGNFNRVQDSIITSIVNLFNKRLLTVSKPDKKISIIRVDVINKDELFAREFNMKLVDNVNSFYSQTKTKKSYQSVRVLQYQADSVKDVLNRSINGVASAIDAAPNANPSLQILRVPSQRRQVDVQASTAIYSEIVKNLELSKMSLRQETPLIQLIDSPVLPLTVDKVSKVKGFAVGIIAGFFLTVLILFIKKVISKIMEND</sequence>
<feature type="transmembrane region" description="Helical" evidence="6">
    <location>
        <begin position="326"/>
        <end position="344"/>
    </location>
</feature>
<proteinExistence type="predicted"/>
<gene>
    <name evidence="8" type="ORF">HDF23_005214</name>
</gene>
<evidence type="ECO:0000259" key="7">
    <source>
        <dbReference type="Pfam" id="PF02706"/>
    </source>
</evidence>
<evidence type="ECO:0000256" key="1">
    <source>
        <dbReference type="ARBA" id="ARBA00004651"/>
    </source>
</evidence>
<feature type="domain" description="Polysaccharide chain length determinant N-terminal" evidence="7">
    <location>
        <begin position="20"/>
        <end position="112"/>
    </location>
</feature>
<keyword evidence="9" id="KW-1185">Reference proteome</keyword>
<feature type="transmembrane region" description="Helical" evidence="6">
    <location>
        <begin position="29"/>
        <end position="49"/>
    </location>
</feature>
<keyword evidence="2" id="KW-1003">Cell membrane</keyword>
<evidence type="ECO:0000313" key="9">
    <source>
        <dbReference type="Proteomes" id="UP000541583"/>
    </source>
</evidence>